<dbReference type="HOGENOM" id="CLU_1431666_0_0_2"/>
<dbReference type="KEGG" id="mbn:Mboo_0991"/>
<accession>A7I6Z8</accession>
<keyword evidence="2" id="KW-0808">Transferase</keyword>
<feature type="domain" description="Glutamine amidotransferase" evidence="1">
    <location>
        <begin position="52"/>
        <end position="172"/>
    </location>
</feature>
<dbReference type="InterPro" id="IPR044992">
    <property type="entry name" value="ChyE-like"/>
</dbReference>
<keyword evidence="2" id="KW-0315">Glutamine amidotransferase</keyword>
<dbReference type="Pfam" id="PF00117">
    <property type="entry name" value="GATase"/>
    <property type="match status" value="1"/>
</dbReference>
<proteinExistence type="predicted"/>
<sequence>MILLIDLSWKPNSLSRDEFVGPVARIVSRTGEVWNELHFSAADTAGIRDARGIILCGTALRDNCFAEQPGDFAWLKDAGVPVLGICAGMQALCIAYGGTLREECEIGMTTVRVCEPDPLLGESSSFDAYELHSFACDLPPGWTVTAISDRCVQAIRHPDRPVFGVMFHPEVRNDCVVERFCDLCRK</sequence>
<dbReference type="PROSITE" id="PS51273">
    <property type="entry name" value="GATASE_TYPE_1"/>
    <property type="match status" value="1"/>
</dbReference>
<dbReference type="eggNOG" id="arCOG00090">
    <property type="taxonomic scope" value="Archaea"/>
</dbReference>
<organism evidence="2 3">
    <name type="scientific">Methanoregula boonei (strain DSM 21154 / JCM 14090 / 6A8)</name>
    <dbReference type="NCBI Taxonomy" id="456442"/>
    <lineage>
        <taxon>Archaea</taxon>
        <taxon>Methanobacteriati</taxon>
        <taxon>Methanobacteriota</taxon>
        <taxon>Stenosarchaea group</taxon>
        <taxon>Methanomicrobia</taxon>
        <taxon>Methanomicrobiales</taxon>
        <taxon>Methanoregulaceae</taxon>
        <taxon>Methanoregula</taxon>
    </lineage>
</organism>
<dbReference type="AlphaFoldDB" id="A7I6Z8"/>
<dbReference type="GeneID" id="5410937"/>
<dbReference type="PANTHER" id="PTHR42695:SF5">
    <property type="entry name" value="GLUTAMINE AMIDOTRANSFERASE YLR126C-RELATED"/>
    <property type="match status" value="1"/>
</dbReference>
<evidence type="ECO:0000313" key="2">
    <source>
        <dbReference type="EMBL" id="ABS55509.1"/>
    </source>
</evidence>
<dbReference type="STRING" id="456442.Mboo_0991"/>
<evidence type="ECO:0000259" key="1">
    <source>
        <dbReference type="Pfam" id="PF00117"/>
    </source>
</evidence>
<dbReference type="InterPro" id="IPR029062">
    <property type="entry name" value="Class_I_gatase-like"/>
</dbReference>
<dbReference type="Gene3D" id="3.40.50.880">
    <property type="match status" value="1"/>
</dbReference>
<dbReference type="InterPro" id="IPR017926">
    <property type="entry name" value="GATASE"/>
</dbReference>
<reference evidence="3" key="1">
    <citation type="journal article" date="2015" name="Microbiology">
        <title>Genome of Methanoregula boonei 6A8 reveals adaptations to oligotrophic peatland environments.</title>
        <authorList>
            <person name="Braeuer S."/>
            <person name="Cadillo-Quiroz H."/>
            <person name="Kyrpides N."/>
            <person name="Woyke T."/>
            <person name="Goodwin L."/>
            <person name="Detter C."/>
            <person name="Podell S."/>
            <person name="Yavitt J.B."/>
            <person name="Zinder S.H."/>
        </authorList>
    </citation>
    <scope>NUCLEOTIDE SEQUENCE [LARGE SCALE GENOMIC DNA]</scope>
    <source>
        <strain evidence="3">DSM 21154 / JCM 14090 / 6A8</strain>
    </source>
</reference>
<dbReference type="GO" id="GO:0016740">
    <property type="term" value="F:transferase activity"/>
    <property type="evidence" value="ECO:0007669"/>
    <property type="project" value="UniProtKB-KW"/>
</dbReference>
<dbReference type="Proteomes" id="UP000002408">
    <property type="component" value="Chromosome"/>
</dbReference>
<dbReference type="RefSeq" id="WP_012106536.1">
    <property type="nucleotide sequence ID" value="NC_009712.1"/>
</dbReference>
<dbReference type="PANTHER" id="PTHR42695">
    <property type="entry name" value="GLUTAMINE AMIDOTRANSFERASE YLR126C-RELATED"/>
    <property type="match status" value="1"/>
</dbReference>
<gene>
    <name evidence="2" type="ordered locus">Mboo_0991</name>
</gene>
<protein>
    <submittedName>
        <fullName evidence="2">Glutamine amidotransferase class-I</fullName>
    </submittedName>
</protein>
<dbReference type="OrthoDB" id="7388at2157"/>
<dbReference type="SUPFAM" id="SSF52317">
    <property type="entry name" value="Class I glutamine amidotransferase-like"/>
    <property type="match status" value="1"/>
</dbReference>
<dbReference type="EMBL" id="CP000780">
    <property type="protein sequence ID" value="ABS55509.1"/>
    <property type="molecule type" value="Genomic_DNA"/>
</dbReference>
<dbReference type="GO" id="GO:0005829">
    <property type="term" value="C:cytosol"/>
    <property type="evidence" value="ECO:0007669"/>
    <property type="project" value="TreeGrafter"/>
</dbReference>
<keyword evidence="3" id="KW-1185">Reference proteome</keyword>
<name>A7I6Z8_METB6</name>
<evidence type="ECO:0000313" key="3">
    <source>
        <dbReference type="Proteomes" id="UP000002408"/>
    </source>
</evidence>